<reference evidence="1" key="1">
    <citation type="journal article" date="2019" name="Sci. Rep.">
        <title>Draft genome of Tanacetum cinerariifolium, the natural source of mosquito coil.</title>
        <authorList>
            <person name="Yamashiro T."/>
            <person name="Shiraishi A."/>
            <person name="Satake H."/>
            <person name="Nakayama K."/>
        </authorList>
    </citation>
    <scope>NUCLEOTIDE SEQUENCE</scope>
</reference>
<dbReference type="AntiFam" id="ANF00072">
    <property type="entry name" value="Shadow ORF (opposite TypA)"/>
</dbReference>
<sequence>VEHLVEHFLDARVGAIDLVDDDDRLEAERQRLAGDELGLRHRAFRRIDQQDDAVDHRQDPLHLAAEIGVAGGVDD</sequence>
<comment type="caution">
    <text evidence="1">The sequence shown here is derived from an EMBL/GenBank/DDBJ whole genome shotgun (WGS) entry which is preliminary data.</text>
</comment>
<dbReference type="EMBL" id="BKCJ011813340">
    <property type="protein sequence ID" value="GFD55041.1"/>
    <property type="molecule type" value="Genomic_DNA"/>
</dbReference>
<protein>
    <submittedName>
        <fullName evidence="1">Uncharacterized protein</fullName>
    </submittedName>
</protein>
<organism evidence="1">
    <name type="scientific">Tanacetum cinerariifolium</name>
    <name type="common">Dalmatian daisy</name>
    <name type="synonym">Chrysanthemum cinerariifolium</name>
    <dbReference type="NCBI Taxonomy" id="118510"/>
    <lineage>
        <taxon>Eukaryota</taxon>
        <taxon>Viridiplantae</taxon>
        <taxon>Streptophyta</taxon>
        <taxon>Embryophyta</taxon>
        <taxon>Tracheophyta</taxon>
        <taxon>Spermatophyta</taxon>
        <taxon>Magnoliopsida</taxon>
        <taxon>eudicotyledons</taxon>
        <taxon>Gunneridae</taxon>
        <taxon>Pentapetalae</taxon>
        <taxon>asterids</taxon>
        <taxon>campanulids</taxon>
        <taxon>Asterales</taxon>
        <taxon>Asteraceae</taxon>
        <taxon>Asteroideae</taxon>
        <taxon>Anthemideae</taxon>
        <taxon>Anthemidinae</taxon>
        <taxon>Tanacetum</taxon>
    </lineage>
</organism>
<accession>A0A699XDX8</accession>
<feature type="non-terminal residue" evidence="1">
    <location>
        <position position="1"/>
    </location>
</feature>
<dbReference type="AlphaFoldDB" id="A0A699XDX8"/>
<name>A0A699XDX8_TANCI</name>
<proteinExistence type="predicted"/>
<evidence type="ECO:0000313" key="1">
    <source>
        <dbReference type="EMBL" id="GFD55041.1"/>
    </source>
</evidence>
<gene>
    <name evidence="1" type="ORF">Tci_927010</name>
</gene>
<feature type="non-terminal residue" evidence="1">
    <location>
        <position position="75"/>
    </location>
</feature>